<dbReference type="OrthoDB" id="9786766at2"/>
<evidence type="ECO:0000256" key="1">
    <source>
        <dbReference type="SAM" id="SignalP"/>
    </source>
</evidence>
<evidence type="ECO:0000313" key="3">
    <source>
        <dbReference type="EMBL" id="OAM90458.1"/>
    </source>
</evidence>
<sequence length="982" mass="110529">MNPTRPAPLQNASRKLAVLAGLLALAGIALPAAAPSGREVPVYRAQPLSGAAPVIDGRLDDDVWRQAKRAPIQRQHHDEKPLPEGQRNAGYWMAAWDAENLYLAVSVIDQNVNAREARPYEPHNDVVELFFDPLLNYQFNLQYRVWPFGRRGDGGEITQDPTWGRWEVASTQTDTGYCTEVRVPLSHFMEVAQVDLRPGDLMGFDVSVHDVDFPDDTEWVSPKITGWSGDGTNWQYASQNGILTLGEPRPGALASARPQVDDVGETPDHEAMALWPSLRLVDGFFNLDVPNQSWSWESYQPWRLGRVRHELVGTAAPGDARAVNRTVGPHAHGEALEPRPRVVELALSGVRDGRHEELTIITTPFHPAICYRTNSGALTLFDDMVRVGQPTGPSYVALPLESGVSIRKIDTDTAAVFDAARDGALAEGWVLVWFAREGDPRATDFPMVVYPNRSPREITLADAGGLTWHFDLPGRGTLTLMPLQGIAAVEKSTTQAWAKAGALPSGATDRVRTWQKRSLRLPVGVTESWQYHPERRVFELRHRFAYSENLSQWPVEEELIAPLPQLLSSTEAIARFPATPLVDLDYRLFQGNYYGVTGRAEIRFELPEVDLSLLPPRLDRAKLMQSETGRNYLAQLDELNLARIFAGNMDRVMKRPYFMPHIWPMIDKPDLFSGYPLIPEDERTALIRRVEEGYEKIIFSDEWRERLWPETAPYLGSNFRYGNLTYPYGVAEPYYGVVEMLSKMYYFCQGNNDYSVIVRYWPRLKELTEIIWHGGFVQYRYDGGTMIGEALVGLVKGAEAAGDRRFQRRAMLRLAQHAASAPGYLEGGQRLAADKSWTWRGRSPVLFGPIQQTTPNTAAPIADGSLTGSDGTFYWDRGYGNPVVLREFALPQVRAIEAQLDRDVKNWSAETGHNFKRRDGMFRRFTVRALVIREPMDKLEAEAASLRTTFVGNPEFDAAILIILMQRIQEDSNQCHLAYVNI</sequence>
<keyword evidence="4" id="KW-1185">Reference proteome</keyword>
<protein>
    <recommendedName>
        <fullName evidence="2">Carbohydrate-binding domain-containing protein</fullName>
    </recommendedName>
</protein>
<gene>
    <name evidence="3" type="ORF">AW736_07740</name>
</gene>
<feature type="chain" id="PRO_5008089046" description="Carbohydrate-binding domain-containing protein" evidence="1">
    <location>
        <begin position="35"/>
        <end position="982"/>
    </location>
</feature>
<dbReference type="SUPFAM" id="SSF49344">
    <property type="entry name" value="CBD9-like"/>
    <property type="match status" value="1"/>
</dbReference>
<dbReference type="RefSeq" id="WP_068769597.1">
    <property type="nucleotide sequence ID" value="NZ_CP109796.1"/>
</dbReference>
<evidence type="ECO:0000259" key="2">
    <source>
        <dbReference type="Pfam" id="PF06452"/>
    </source>
</evidence>
<keyword evidence="1" id="KW-0732">Signal</keyword>
<proteinExistence type="predicted"/>
<dbReference type="GO" id="GO:0030246">
    <property type="term" value="F:carbohydrate binding"/>
    <property type="evidence" value="ECO:0007669"/>
    <property type="project" value="InterPro"/>
</dbReference>
<organism evidence="3 4">
    <name type="scientific">Termitidicoccus mucosus</name>
    <dbReference type="NCBI Taxonomy" id="1184151"/>
    <lineage>
        <taxon>Bacteria</taxon>
        <taxon>Pseudomonadati</taxon>
        <taxon>Verrucomicrobiota</taxon>
        <taxon>Opitutia</taxon>
        <taxon>Opitutales</taxon>
        <taxon>Opitutaceae</taxon>
        <taxon>Termitidicoccus</taxon>
    </lineage>
</organism>
<dbReference type="Gene3D" id="2.60.40.1190">
    <property type="match status" value="1"/>
</dbReference>
<reference evidence="3 4" key="1">
    <citation type="submission" date="2016-01" db="EMBL/GenBank/DDBJ databases">
        <title>High potential of lignocellulose degradation of a new Verrucomicrobia species.</title>
        <authorList>
            <person name="Wang Y."/>
            <person name="Shi Y."/>
            <person name="Qiu Z."/>
            <person name="Liu S."/>
            <person name="Yang H."/>
        </authorList>
    </citation>
    <scope>NUCLEOTIDE SEQUENCE [LARGE SCALE GENOMIC DNA]</scope>
    <source>
        <strain evidence="3 4">TSB47</strain>
    </source>
</reference>
<evidence type="ECO:0000313" key="4">
    <source>
        <dbReference type="Proteomes" id="UP000078486"/>
    </source>
</evidence>
<accession>A0A178IL23</accession>
<feature type="signal peptide" evidence="1">
    <location>
        <begin position="1"/>
        <end position="34"/>
    </location>
</feature>
<dbReference type="GO" id="GO:0016052">
    <property type="term" value="P:carbohydrate catabolic process"/>
    <property type="evidence" value="ECO:0007669"/>
    <property type="project" value="InterPro"/>
</dbReference>
<dbReference type="Pfam" id="PF06452">
    <property type="entry name" value="CBM9_1"/>
    <property type="match status" value="1"/>
</dbReference>
<comment type="caution">
    <text evidence="3">The sequence shown here is derived from an EMBL/GenBank/DDBJ whole genome shotgun (WGS) entry which is preliminary data.</text>
</comment>
<dbReference type="GO" id="GO:0004553">
    <property type="term" value="F:hydrolase activity, hydrolyzing O-glycosyl compounds"/>
    <property type="evidence" value="ECO:0007669"/>
    <property type="project" value="InterPro"/>
</dbReference>
<name>A0A178IL23_9BACT</name>
<dbReference type="EMBL" id="LRRQ01000057">
    <property type="protein sequence ID" value="OAM90458.1"/>
    <property type="molecule type" value="Genomic_DNA"/>
</dbReference>
<dbReference type="Proteomes" id="UP000078486">
    <property type="component" value="Unassembled WGS sequence"/>
</dbReference>
<dbReference type="AlphaFoldDB" id="A0A178IL23"/>
<dbReference type="InterPro" id="IPR010502">
    <property type="entry name" value="Carb-bd_dom_fam9"/>
</dbReference>
<feature type="domain" description="Carbohydrate-binding" evidence="2">
    <location>
        <begin position="55"/>
        <end position="245"/>
    </location>
</feature>